<evidence type="ECO:0000313" key="2">
    <source>
        <dbReference type="Proteomes" id="UP000324800"/>
    </source>
</evidence>
<organism evidence="1 2">
    <name type="scientific">Streblomastix strix</name>
    <dbReference type="NCBI Taxonomy" id="222440"/>
    <lineage>
        <taxon>Eukaryota</taxon>
        <taxon>Metamonada</taxon>
        <taxon>Preaxostyla</taxon>
        <taxon>Oxymonadida</taxon>
        <taxon>Streblomastigidae</taxon>
        <taxon>Streblomastix</taxon>
    </lineage>
</organism>
<gene>
    <name evidence="1" type="ORF">EZS28_054217</name>
</gene>
<accession>A0A5J4QSC5</accession>
<protein>
    <submittedName>
        <fullName evidence="1">Uncharacterized protein</fullName>
    </submittedName>
</protein>
<feature type="non-terminal residue" evidence="1">
    <location>
        <position position="1"/>
    </location>
</feature>
<name>A0A5J4QSC5_9EUKA</name>
<proteinExistence type="predicted"/>
<dbReference type="Proteomes" id="UP000324800">
    <property type="component" value="Unassembled WGS sequence"/>
</dbReference>
<evidence type="ECO:0000313" key="1">
    <source>
        <dbReference type="EMBL" id="KAA6324215.1"/>
    </source>
</evidence>
<dbReference type="EMBL" id="SNRW01044431">
    <property type="protein sequence ID" value="KAA6324215.1"/>
    <property type="molecule type" value="Genomic_DNA"/>
</dbReference>
<dbReference type="AlphaFoldDB" id="A0A5J4QSC5"/>
<reference evidence="1 2" key="1">
    <citation type="submission" date="2019-03" db="EMBL/GenBank/DDBJ databases">
        <title>Single cell metagenomics reveals metabolic interactions within the superorganism composed of flagellate Streblomastix strix and complex community of Bacteroidetes bacteria on its surface.</title>
        <authorList>
            <person name="Treitli S.C."/>
            <person name="Kolisko M."/>
            <person name="Husnik F."/>
            <person name="Keeling P."/>
            <person name="Hampl V."/>
        </authorList>
    </citation>
    <scope>NUCLEOTIDE SEQUENCE [LARGE SCALE GENOMIC DNA]</scope>
    <source>
        <strain evidence="1">ST1C</strain>
    </source>
</reference>
<comment type="caution">
    <text evidence="1">The sequence shown here is derived from an EMBL/GenBank/DDBJ whole genome shotgun (WGS) entry which is preliminary data.</text>
</comment>
<sequence>STNPKQRLQSQYKLIAPIKWKKIIVALHQLEYRKSLRKGKEAKIQKLKAYVPLMNQARAAMPKLKLKQLPQFQDLRVRPKEAGKKLSKLNLNQKPLMKRMQGNGVLDRAGILKPREISVEISLWNREEERADEDGSSGDGGKD</sequence>